<evidence type="ECO:0000313" key="7">
    <source>
        <dbReference type="Proteomes" id="UP000095094"/>
    </source>
</evidence>
<dbReference type="InterPro" id="IPR016032">
    <property type="entry name" value="Sig_transdc_resp-reg_C-effctor"/>
</dbReference>
<dbReference type="RefSeq" id="WP_069662614.1">
    <property type="nucleotide sequence ID" value="NZ_JBHUJJ010000001.1"/>
</dbReference>
<evidence type="ECO:0000256" key="3">
    <source>
        <dbReference type="ARBA" id="ARBA00023163"/>
    </source>
</evidence>
<dbReference type="GO" id="GO:0006355">
    <property type="term" value="P:regulation of DNA-templated transcription"/>
    <property type="evidence" value="ECO:0007669"/>
    <property type="project" value="InterPro"/>
</dbReference>
<dbReference type="EMBL" id="MIJY01000006">
    <property type="protein sequence ID" value="OEG18395.1"/>
    <property type="molecule type" value="Genomic_DNA"/>
</dbReference>
<dbReference type="Pfam" id="PF00486">
    <property type="entry name" value="Trans_reg_C"/>
    <property type="match status" value="1"/>
</dbReference>
<dbReference type="AlphaFoldDB" id="A0A1E5H0S6"/>
<evidence type="ECO:0000313" key="6">
    <source>
        <dbReference type="EMBL" id="OEG18395.1"/>
    </source>
</evidence>
<accession>A0A1E5H0S6</accession>
<dbReference type="SUPFAM" id="SSF46894">
    <property type="entry name" value="C-terminal effector domain of the bipartite response regulators"/>
    <property type="match status" value="1"/>
</dbReference>
<keyword evidence="7" id="KW-1185">Reference proteome</keyword>
<dbReference type="PROSITE" id="PS51755">
    <property type="entry name" value="OMPR_PHOB"/>
    <property type="match status" value="1"/>
</dbReference>
<reference evidence="7" key="1">
    <citation type="submission" date="2016-09" db="EMBL/GenBank/DDBJ databases">
        <authorList>
            <person name="Gulvik C.A."/>
        </authorList>
    </citation>
    <scope>NUCLEOTIDE SEQUENCE [LARGE SCALE GENOMIC DNA]</scope>
    <source>
        <strain evidence="7">LMG 8895</strain>
    </source>
</reference>
<dbReference type="CDD" id="cd00383">
    <property type="entry name" value="trans_reg_C"/>
    <property type="match status" value="1"/>
</dbReference>
<dbReference type="Proteomes" id="UP000095094">
    <property type="component" value="Unassembled WGS sequence"/>
</dbReference>
<gene>
    <name evidence="6" type="ORF">BCR25_16335</name>
</gene>
<evidence type="ECO:0000259" key="5">
    <source>
        <dbReference type="PROSITE" id="PS51755"/>
    </source>
</evidence>
<dbReference type="InterPro" id="IPR001867">
    <property type="entry name" value="OmpR/PhoB-type_DNA-bd"/>
</dbReference>
<comment type="caution">
    <text evidence="6">The sequence shown here is derived from an EMBL/GenBank/DDBJ whole genome shotgun (WGS) entry which is preliminary data.</text>
</comment>
<sequence>MYNLAIFNTRDYSIPPSTQIRDCYFSDENQLLEHLDSLHGVLIYSSEDSQSQVLELILSLKKQSLLPIWVKSKTENEISKKINLELGVLGNLDKNISDDELFVIIENTLKLIHKSDRENINGRNTSNELELNSLNCSMKLPNKSEVSLTRLEYRMVSLLASRVNQAFTYEEISNHVWEGNENVDFSMKTYRVANVAFHIRNKLKQGGVDPKILRTVRSVGYLLDSSRGSNLLKEVIAYNS</sequence>
<proteinExistence type="predicted"/>
<keyword evidence="3" id="KW-0804">Transcription</keyword>
<feature type="domain" description="OmpR/PhoB-type" evidence="5">
    <location>
        <begin position="121"/>
        <end position="225"/>
    </location>
</feature>
<dbReference type="SMART" id="SM00862">
    <property type="entry name" value="Trans_reg_C"/>
    <property type="match status" value="1"/>
</dbReference>
<feature type="DNA-binding region" description="OmpR/PhoB-type" evidence="4">
    <location>
        <begin position="121"/>
        <end position="225"/>
    </location>
</feature>
<dbReference type="OrthoDB" id="2195013at2"/>
<keyword evidence="2 4" id="KW-0238">DNA-binding</keyword>
<keyword evidence="1" id="KW-0805">Transcription regulation</keyword>
<dbReference type="GO" id="GO:0000160">
    <property type="term" value="P:phosphorelay signal transduction system"/>
    <property type="evidence" value="ECO:0007669"/>
    <property type="project" value="InterPro"/>
</dbReference>
<dbReference type="Gene3D" id="1.10.10.10">
    <property type="entry name" value="Winged helix-like DNA-binding domain superfamily/Winged helix DNA-binding domain"/>
    <property type="match status" value="1"/>
</dbReference>
<evidence type="ECO:0000256" key="1">
    <source>
        <dbReference type="ARBA" id="ARBA00023015"/>
    </source>
</evidence>
<dbReference type="InterPro" id="IPR036388">
    <property type="entry name" value="WH-like_DNA-bd_sf"/>
</dbReference>
<protein>
    <recommendedName>
        <fullName evidence="5">OmpR/PhoB-type domain-containing protein</fullName>
    </recommendedName>
</protein>
<dbReference type="GO" id="GO:0003677">
    <property type="term" value="F:DNA binding"/>
    <property type="evidence" value="ECO:0007669"/>
    <property type="project" value="UniProtKB-UniRule"/>
</dbReference>
<evidence type="ECO:0000256" key="2">
    <source>
        <dbReference type="ARBA" id="ARBA00023125"/>
    </source>
</evidence>
<evidence type="ECO:0000256" key="4">
    <source>
        <dbReference type="PROSITE-ProRule" id="PRU01091"/>
    </source>
</evidence>
<name>A0A1E5H0S6_9ENTE</name>
<organism evidence="6 7">
    <name type="scientific">Enterococcus termitis</name>
    <dbReference type="NCBI Taxonomy" id="332950"/>
    <lineage>
        <taxon>Bacteria</taxon>
        <taxon>Bacillati</taxon>
        <taxon>Bacillota</taxon>
        <taxon>Bacilli</taxon>
        <taxon>Lactobacillales</taxon>
        <taxon>Enterococcaceae</taxon>
        <taxon>Enterococcus</taxon>
    </lineage>
</organism>